<keyword evidence="3" id="KW-0963">Cytoplasm</keyword>
<keyword evidence="6" id="KW-0378">Hydrolase</keyword>
<reference evidence="6 7" key="1">
    <citation type="submission" date="2014-04" db="EMBL/GenBank/DDBJ databases">
        <title>Comparative Genomics of Cryptosporidium Species.</title>
        <authorList>
            <person name="Silva J.C."/>
            <person name="Su Q."/>
            <person name="Chalmers R."/>
            <person name="Chibucos M.C."/>
            <person name="Elwin K."/>
            <person name="Godinez A."/>
            <person name="Guo F."/>
            <person name="Huynh K."/>
            <person name="Orvis J."/>
            <person name="Ott S."/>
            <person name="Sadzewicz L."/>
            <person name="Sengamalay N."/>
            <person name="Shetty A."/>
            <person name="Sun M."/>
            <person name="Tallon L."/>
            <person name="Xiao L."/>
            <person name="Zhang H."/>
            <person name="Fraser C.M."/>
            <person name="Zhu G."/>
            <person name="Kissinger J."/>
            <person name="Widmer G."/>
        </authorList>
    </citation>
    <scope>NUCLEOTIDE SEQUENCE [LARGE SCALE GENOMIC DNA]</scope>
    <source>
        <strain evidence="6 7">UKMEL1</strain>
    </source>
</reference>
<comment type="caution">
    <text evidence="6">The sequence shown here is derived from an EMBL/GenBank/DDBJ whole genome shotgun (WGS) entry which is preliminary data.</text>
</comment>
<sequence length="431" mass="49642">MARRLSTEFKDFIESYPLKRTTIPYLDGIWTWIECNPINVEKISKTVSQESITTDIEDITEDYYSRKTVKQLSNKDQDKLNKLNSALLQYNNNNNNSNEKYESNEFDTIVILHGLSGTAGEYFMFMKSMLKCGYRIISVQYPIYDDINDWVRSFSLFLDQLELDSIHLYGSDLGGYLSIVFSQEFPNRVKSLILCNAFVSTLNLPLPSIASTFFYFCPQFILVKLISEIFKNREILYSPIEDMGFYSTTTNIHKENNIYDQLYNQSLNFVIGQLYSLSNHDLASRLSFVLSGDETSSILNLTKFSSILDNKRITFISSPDNSFDDNNFVNSITKFENVKLAQLKYGGDFPHLSNPDDISLFCQVHLRNCNAKKYTYKSSNNNLVNNKQESPKKLTSLNLNSSPTTSSSFYEMPYPGNIIHHESSFDYNMIN</sequence>
<evidence type="ECO:0000256" key="2">
    <source>
        <dbReference type="ARBA" id="ARBA00020148"/>
    </source>
</evidence>
<dbReference type="EMBL" id="JIBK01000003">
    <property type="protein sequence ID" value="POM82316.1"/>
    <property type="molecule type" value="Genomic_DNA"/>
</dbReference>
<feature type="domain" description="AB hydrolase-1" evidence="5">
    <location>
        <begin position="108"/>
        <end position="200"/>
    </location>
</feature>
<evidence type="ECO:0000259" key="5">
    <source>
        <dbReference type="Pfam" id="PF00561"/>
    </source>
</evidence>
<dbReference type="Pfam" id="PF00561">
    <property type="entry name" value="Abhydrolase_1"/>
    <property type="match status" value="1"/>
</dbReference>
<evidence type="ECO:0000256" key="4">
    <source>
        <dbReference type="SAM" id="MobiDB-lite"/>
    </source>
</evidence>
<evidence type="ECO:0000256" key="1">
    <source>
        <dbReference type="ARBA" id="ARBA00004496"/>
    </source>
</evidence>
<dbReference type="GO" id="GO:0016787">
    <property type="term" value="F:hydrolase activity"/>
    <property type="evidence" value="ECO:0007669"/>
    <property type="project" value="UniProtKB-KW"/>
</dbReference>
<dbReference type="PANTHER" id="PTHR15913">
    <property type="entry name" value="ACID CLUSTER PROTEIN 33"/>
    <property type="match status" value="1"/>
</dbReference>
<dbReference type="InterPro" id="IPR029058">
    <property type="entry name" value="AB_hydrolase_fold"/>
</dbReference>
<proteinExistence type="predicted"/>
<dbReference type="SUPFAM" id="SSF53474">
    <property type="entry name" value="alpha/beta-Hydrolases"/>
    <property type="match status" value="1"/>
</dbReference>
<dbReference type="InterPro" id="IPR026151">
    <property type="entry name" value="Maspardin"/>
</dbReference>
<dbReference type="InterPro" id="IPR000073">
    <property type="entry name" value="AB_hydrolase_1"/>
</dbReference>
<protein>
    <recommendedName>
        <fullName evidence="2">Maspardin</fullName>
    </recommendedName>
</protein>
<evidence type="ECO:0000313" key="7">
    <source>
        <dbReference type="Proteomes" id="UP000236928"/>
    </source>
</evidence>
<comment type="subcellular location">
    <subcellularLocation>
        <location evidence="1">Cytoplasm</location>
    </subcellularLocation>
</comment>
<feature type="compositionally biased region" description="Low complexity" evidence="4">
    <location>
        <begin position="393"/>
        <end position="403"/>
    </location>
</feature>
<dbReference type="PANTHER" id="PTHR15913:SF0">
    <property type="entry name" value="MASPARDIN"/>
    <property type="match status" value="1"/>
</dbReference>
<evidence type="ECO:0000256" key="3">
    <source>
        <dbReference type="ARBA" id="ARBA00022490"/>
    </source>
</evidence>
<keyword evidence="7" id="KW-1185">Reference proteome</keyword>
<dbReference type="AlphaFoldDB" id="A0A2P4YXA5"/>
<name>A0A2P4YXA5_9CRYT</name>
<dbReference type="Proteomes" id="UP000236928">
    <property type="component" value="Unassembled WGS sequence"/>
</dbReference>
<dbReference type="Gene3D" id="3.40.50.1820">
    <property type="entry name" value="alpha/beta hydrolase"/>
    <property type="match status" value="1"/>
</dbReference>
<gene>
    <name evidence="6" type="ORF">CmeUKMEL1_01785</name>
</gene>
<dbReference type="GO" id="GO:0005737">
    <property type="term" value="C:cytoplasm"/>
    <property type="evidence" value="ECO:0007669"/>
    <property type="project" value="UniProtKB-SubCell"/>
</dbReference>
<dbReference type="VEuPathDB" id="CryptoDB:CmeUKMEL1_01785"/>
<feature type="region of interest" description="Disordered" evidence="4">
    <location>
        <begin position="380"/>
        <end position="403"/>
    </location>
</feature>
<evidence type="ECO:0000313" key="6">
    <source>
        <dbReference type="EMBL" id="POM82316.1"/>
    </source>
</evidence>
<dbReference type="OrthoDB" id="10264550at2759"/>
<organism evidence="6 7">
    <name type="scientific">Cryptosporidium meleagridis</name>
    <dbReference type="NCBI Taxonomy" id="93969"/>
    <lineage>
        <taxon>Eukaryota</taxon>
        <taxon>Sar</taxon>
        <taxon>Alveolata</taxon>
        <taxon>Apicomplexa</taxon>
        <taxon>Conoidasida</taxon>
        <taxon>Coccidia</taxon>
        <taxon>Eucoccidiorida</taxon>
        <taxon>Eimeriorina</taxon>
        <taxon>Cryptosporidiidae</taxon>
        <taxon>Cryptosporidium</taxon>
    </lineage>
</organism>
<accession>A0A2P4YXA5</accession>